<evidence type="ECO:0000313" key="2">
    <source>
        <dbReference type="Proteomes" id="UP000223290"/>
    </source>
</evidence>
<keyword evidence="2" id="KW-1185">Reference proteome</keyword>
<name>A0A1P8DTJ9_9CAUD</name>
<reference evidence="2" key="1">
    <citation type="submission" date="2016-10" db="EMBL/GenBank/DDBJ databases">
        <title>Complete genome of Salmonella enterica bacteriophage Sasha.</title>
        <authorList>
            <person name="Zeng C."/>
            <person name="Xie Y."/>
            <person name="Gill J.J."/>
        </authorList>
    </citation>
    <scope>NUCLEOTIDE SEQUENCE [LARGE SCALE GENOMIC DNA]</scope>
</reference>
<sequence>MIVKCSGFTKIADRYRELFTVGKCYLVDQKSEKVFDDNGKPQPFDFEKLAVDGTPGIYVHFQNIARN</sequence>
<organism evidence="1 2">
    <name type="scientific">Salmonella phage vB_SenS_Sasha</name>
    <dbReference type="NCBI Taxonomy" id="1913114"/>
    <lineage>
        <taxon>Viruses</taxon>
        <taxon>Duplodnaviria</taxon>
        <taxon>Heunggongvirae</taxon>
        <taxon>Uroviricota</taxon>
        <taxon>Caudoviricetes</taxon>
        <taxon>Sashavirus</taxon>
        <taxon>Sashavirus sasha</taxon>
    </lineage>
</organism>
<proteinExistence type="predicted"/>
<gene>
    <name evidence="1" type="ORF">CPTSasha_02</name>
</gene>
<evidence type="ECO:0000313" key="1">
    <source>
        <dbReference type="EMBL" id="APU92758.1"/>
    </source>
</evidence>
<accession>A0A1P8DTJ9</accession>
<dbReference type="Proteomes" id="UP000223290">
    <property type="component" value="Segment"/>
</dbReference>
<protein>
    <submittedName>
        <fullName evidence="1">Uncharacterized protein</fullName>
    </submittedName>
</protein>
<dbReference type="EMBL" id="KX987158">
    <property type="protein sequence ID" value="APU92758.1"/>
    <property type="molecule type" value="Genomic_DNA"/>
</dbReference>